<keyword evidence="2" id="KW-1185">Reference proteome</keyword>
<organism evidence="1 2">
    <name type="scientific">Nitrosomonas halophila</name>
    <dbReference type="NCBI Taxonomy" id="44576"/>
    <lineage>
        <taxon>Bacteria</taxon>
        <taxon>Pseudomonadati</taxon>
        <taxon>Pseudomonadota</taxon>
        <taxon>Betaproteobacteria</taxon>
        <taxon>Nitrosomonadales</taxon>
        <taxon>Nitrosomonadaceae</taxon>
        <taxon>Nitrosomonas</taxon>
    </lineage>
</organism>
<dbReference type="Proteomes" id="UP000198640">
    <property type="component" value="Unassembled WGS sequence"/>
</dbReference>
<accession>A0A1H3JUW0</accession>
<evidence type="ECO:0008006" key="3">
    <source>
        <dbReference type="Google" id="ProtNLM"/>
    </source>
</evidence>
<name>A0A1H3JUW0_9PROT</name>
<evidence type="ECO:0000313" key="1">
    <source>
        <dbReference type="EMBL" id="SDY43295.1"/>
    </source>
</evidence>
<dbReference type="AlphaFoldDB" id="A0A1H3JUW0"/>
<sequence>MLVISNRNLKQEFARSGMGNENAFGEQLNNKGPNEIRLANAHKAAGKWKLELVQESRSHRAGLPSKTQFSAVLDRCKAHNKNCLFYVHGYNKPFAETLEQGWLLQERYQVEVVLFSWPSNTGGIPIKEYKAVKRVAQVSTGALDNAFEKLAAYLAVPFNREALLECDVSLNLMTYSMGNFLFQNYVQGTIYDGETRMFTNAVLCQADCDNEGHRKWVEDIQVGKRIYITVNENDKILAWSDANFQKDRLGRTVRALNAANAIYVDFTAGVNVGKTHQLWGKDTNDTVRHFFDHVLNGRRGEETTGLDYDLRVNAFRQSPH</sequence>
<evidence type="ECO:0000313" key="2">
    <source>
        <dbReference type="Proteomes" id="UP000198640"/>
    </source>
</evidence>
<dbReference type="RefSeq" id="WP_090414440.1">
    <property type="nucleotide sequence ID" value="NZ_FNOY01000035.1"/>
</dbReference>
<dbReference type="STRING" id="44576.SAMN05421881_103522"/>
<dbReference type="EMBL" id="FNOY01000035">
    <property type="protein sequence ID" value="SDY43295.1"/>
    <property type="molecule type" value="Genomic_DNA"/>
</dbReference>
<reference evidence="1 2" key="1">
    <citation type="submission" date="2016-10" db="EMBL/GenBank/DDBJ databases">
        <authorList>
            <person name="de Groot N.N."/>
        </authorList>
    </citation>
    <scope>NUCLEOTIDE SEQUENCE [LARGE SCALE GENOMIC DNA]</scope>
    <source>
        <strain evidence="1 2">Nm1</strain>
    </source>
</reference>
<dbReference type="OrthoDB" id="9797755at2"/>
<proteinExistence type="predicted"/>
<dbReference type="Pfam" id="PF05990">
    <property type="entry name" value="DUF900"/>
    <property type="match status" value="1"/>
</dbReference>
<dbReference type="InterPro" id="IPR010297">
    <property type="entry name" value="DUF900_hydrolase"/>
</dbReference>
<protein>
    <recommendedName>
        <fullName evidence="3">Alpha/beta hydrolase</fullName>
    </recommendedName>
</protein>
<gene>
    <name evidence="1" type="ORF">SAMN05421881_103522</name>
</gene>